<evidence type="ECO:0000313" key="3">
    <source>
        <dbReference type="Proteomes" id="UP000314294"/>
    </source>
</evidence>
<reference evidence="2 3" key="1">
    <citation type="submission" date="2019-03" db="EMBL/GenBank/DDBJ databases">
        <title>First draft genome of Liparis tanakae, snailfish: a comprehensive survey of snailfish specific genes.</title>
        <authorList>
            <person name="Kim W."/>
            <person name="Song I."/>
            <person name="Jeong J.-H."/>
            <person name="Kim D."/>
            <person name="Kim S."/>
            <person name="Ryu S."/>
            <person name="Song J.Y."/>
            <person name="Lee S.K."/>
        </authorList>
    </citation>
    <scope>NUCLEOTIDE SEQUENCE [LARGE SCALE GENOMIC DNA]</scope>
    <source>
        <tissue evidence="2">Muscle</tissue>
    </source>
</reference>
<evidence type="ECO:0000256" key="1">
    <source>
        <dbReference type="SAM" id="MobiDB-lite"/>
    </source>
</evidence>
<evidence type="ECO:0000313" key="2">
    <source>
        <dbReference type="EMBL" id="TNN40110.1"/>
    </source>
</evidence>
<name>A0A4Z2FGR3_9TELE</name>
<sequence length="116" mass="12933">MEGSKVTTPGSKRHSRFDVLQAFRQHRCLTFAVWNLRVWETILLETGGPVRSSTVGPSPRRHADSCPLAEKSGDEEGLEKGKTHLKPASSPDTISKNRHGEEMVHVAEQVWKKCSV</sequence>
<comment type="caution">
    <text evidence="2">The sequence shown here is derived from an EMBL/GenBank/DDBJ whole genome shotgun (WGS) entry which is preliminary data.</text>
</comment>
<accession>A0A4Z2FGR3</accession>
<organism evidence="2 3">
    <name type="scientific">Liparis tanakae</name>
    <name type="common">Tanaka's snailfish</name>
    <dbReference type="NCBI Taxonomy" id="230148"/>
    <lineage>
        <taxon>Eukaryota</taxon>
        <taxon>Metazoa</taxon>
        <taxon>Chordata</taxon>
        <taxon>Craniata</taxon>
        <taxon>Vertebrata</taxon>
        <taxon>Euteleostomi</taxon>
        <taxon>Actinopterygii</taxon>
        <taxon>Neopterygii</taxon>
        <taxon>Teleostei</taxon>
        <taxon>Neoteleostei</taxon>
        <taxon>Acanthomorphata</taxon>
        <taxon>Eupercaria</taxon>
        <taxon>Perciformes</taxon>
        <taxon>Cottioidei</taxon>
        <taxon>Cottales</taxon>
        <taxon>Liparidae</taxon>
        <taxon>Liparis</taxon>
    </lineage>
</organism>
<dbReference type="Proteomes" id="UP000314294">
    <property type="component" value="Unassembled WGS sequence"/>
</dbReference>
<keyword evidence="3" id="KW-1185">Reference proteome</keyword>
<feature type="region of interest" description="Disordered" evidence="1">
    <location>
        <begin position="48"/>
        <end position="101"/>
    </location>
</feature>
<proteinExistence type="predicted"/>
<protein>
    <submittedName>
        <fullName evidence="2">Uncharacterized protein</fullName>
    </submittedName>
</protein>
<dbReference type="EMBL" id="SRLO01001217">
    <property type="protein sequence ID" value="TNN40110.1"/>
    <property type="molecule type" value="Genomic_DNA"/>
</dbReference>
<gene>
    <name evidence="2" type="ORF">EYF80_049714</name>
</gene>
<dbReference type="AlphaFoldDB" id="A0A4Z2FGR3"/>
<feature type="compositionally biased region" description="Basic and acidic residues" evidence="1">
    <location>
        <begin position="71"/>
        <end position="82"/>
    </location>
</feature>